<dbReference type="InterPro" id="IPR016161">
    <property type="entry name" value="Ald_DH/histidinol_DH"/>
</dbReference>
<dbReference type="InterPro" id="IPR016160">
    <property type="entry name" value="Ald_DH_CS_CYS"/>
</dbReference>
<dbReference type="InterPro" id="IPR016162">
    <property type="entry name" value="Ald_DH_N"/>
</dbReference>
<gene>
    <name evidence="6" type="ORF">INT45_013548</name>
</gene>
<keyword evidence="7" id="KW-1185">Reference proteome</keyword>
<evidence type="ECO:0000256" key="2">
    <source>
        <dbReference type="ARBA" id="ARBA00023002"/>
    </source>
</evidence>
<accession>A0A8H7S4X2</accession>
<feature type="active site" evidence="3">
    <location>
        <position position="263"/>
    </location>
</feature>
<dbReference type="PROSITE" id="PS00070">
    <property type="entry name" value="ALDEHYDE_DEHYDR_CYS"/>
    <property type="match status" value="1"/>
</dbReference>
<dbReference type="SUPFAM" id="SSF53720">
    <property type="entry name" value="ALDH-like"/>
    <property type="match status" value="1"/>
</dbReference>
<dbReference type="Gene3D" id="3.40.309.10">
    <property type="entry name" value="Aldehyde Dehydrogenase, Chain A, domain 2"/>
    <property type="match status" value="1"/>
</dbReference>
<dbReference type="InterPro" id="IPR029510">
    <property type="entry name" value="Ald_DH_CS_GLU"/>
</dbReference>
<evidence type="ECO:0000256" key="3">
    <source>
        <dbReference type="PROSITE-ProRule" id="PRU10007"/>
    </source>
</evidence>
<dbReference type="PANTHER" id="PTHR11699">
    <property type="entry name" value="ALDEHYDE DEHYDROGENASE-RELATED"/>
    <property type="match status" value="1"/>
</dbReference>
<evidence type="ECO:0000256" key="4">
    <source>
        <dbReference type="RuleBase" id="RU003345"/>
    </source>
</evidence>
<dbReference type="OrthoDB" id="310895at2759"/>
<dbReference type="EMBL" id="JAEPRB010000072">
    <property type="protein sequence ID" value="KAG2222917.1"/>
    <property type="molecule type" value="Genomic_DNA"/>
</dbReference>
<comment type="similarity">
    <text evidence="1 4">Belongs to the aldehyde dehydrogenase family.</text>
</comment>
<dbReference type="FunFam" id="3.40.309.10:FF:000001">
    <property type="entry name" value="Mitochondrial aldehyde dehydrogenase 2"/>
    <property type="match status" value="1"/>
</dbReference>
<dbReference type="Pfam" id="PF00171">
    <property type="entry name" value="Aldedh"/>
    <property type="match status" value="1"/>
</dbReference>
<organism evidence="6 7">
    <name type="scientific">Circinella minor</name>
    <dbReference type="NCBI Taxonomy" id="1195481"/>
    <lineage>
        <taxon>Eukaryota</taxon>
        <taxon>Fungi</taxon>
        <taxon>Fungi incertae sedis</taxon>
        <taxon>Mucoromycota</taxon>
        <taxon>Mucoromycotina</taxon>
        <taxon>Mucoromycetes</taxon>
        <taxon>Mucorales</taxon>
        <taxon>Lichtheimiaceae</taxon>
        <taxon>Circinella</taxon>
    </lineage>
</organism>
<dbReference type="AlphaFoldDB" id="A0A8H7S4X2"/>
<evidence type="ECO:0000313" key="7">
    <source>
        <dbReference type="Proteomes" id="UP000646827"/>
    </source>
</evidence>
<dbReference type="CDD" id="cd07091">
    <property type="entry name" value="ALDH_F1-2_Ald2-like"/>
    <property type="match status" value="1"/>
</dbReference>
<sequence>MSSLITEITAPDGYKVTLNTGLFINNEFVPGAHTIDTINPATGKVIAAVQAAEKEQVDLAVDAAYKAFYGGWKTSKPLERARLMRKLADLVKRDSEDLVHLESLDNGKPLSASRMMDTDSVIEQLQYYAGFCDKLHGKVIETEGKLSYTIHEPVGVCGGIIPWNVPMIMLAWKIAPAVCTGNTIVVKTSELTPLSALKIAALIKEAGFPPGVVNIITGYGPTAGEALSRHMKVSKIAFTGSLATGRAIMKAAAETNLKKITLELGGKSPSIIFDDVESVDEVVFWTHTGVFFNSGQSCCAGTRLYVQEGIYDEFIEKFKALTLSKKVGDPFAAETFQGPQISEGQFNRVMNYIDIGRKEGATCYLGGNRVGDEGYFIEPTIFTALTEYCICFFYLDVTENMTIMKEEIFGPVVIISKFKDIDDVIAKGNDTTYGLAAGVFTSNITRAVKVSNALEAGTIWVNTYYSNSPAEPFGGYKQSGIGRECGEYALSNYTQVKAVKINVGKSI</sequence>
<evidence type="ECO:0000256" key="1">
    <source>
        <dbReference type="ARBA" id="ARBA00009986"/>
    </source>
</evidence>
<dbReference type="Proteomes" id="UP000646827">
    <property type="component" value="Unassembled WGS sequence"/>
</dbReference>
<dbReference type="FunFam" id="3.40.605.10:FF:000001">
    <property type="entry name" value="Aldehyde dehydrogenase 1"/>
    <property type="match status" value="1"/>
</dbReference>
<protein>
    <recommendedName>
        <fullName evidence="5">Aldehyde dehydrogenase domain-containing protein</fullName>
    </recommendedName>
</protein>
<dbReference type="Gene3D" id="3.40.605.10">
    <property type="entry name" value="Aldehyde Dehydrogenase, Chain A, domain 1"/>
    <property type="match status" value="1"/>
</dbReference>
<proteinExistence type="inferred from homology"/>
<reference evidence="6 7" key="1">
    <citation type="submission" date="2020-12" db="EMBL/GenBank/DDBJ databases">
        <title>Metabolic potential, ecology and presence of endohyphal bacteria is reflected in genomic diversity of Mucoromycotina.</title>
        <authorList>
            <person name="Muszewska A."/>
            <person name="Okrasinska A."/>
            <person name="Steczkiewicz K."/>
            <person name="Drgas O."/>
            <person name="Orlowska M."/>
            <person name="Perlinska-Lenart U."/>
            <person name="Aleksandrzak-Piekarczyk T."/>
            <person name="Szatraj K."/>
            <person name="Zielenkiewicz U."/>
            <person name="Pilsyk S."/>
            <person name="Malc E."/>
            <person name="Mieczkowski P."/>
            <person name="Kruszewska J.S."/>
            <person name="Biernat P."/>
            <person name="Pawlowska J."/>
        </authorList>
    </citation>
    <scope>NUCLEOTIDE SEQUENCE [LARGE SCALE GENOMIC DNA]</scope>
    <source>
        <strain evidence="6 7">CBS 142.35</strain>
    </source>
</reference>
<comment type="caution">
    <text evidence="6">The sequence shown here is derived from an EMBL/GenBank/DDBJ whole genome shotgun (WGS) entry which is preliminary data.</text>
</comment>
<evidence type="ECO:0000313" key="6">
    <source>
        <dbReference type="EMBL" id="KAG2222917.1"/>
    </source>
</evidence>
<dbReference type="InterPro" id="IPR016163">
    <property type="entry name" value="Ald_DH_C"/>
</dbReference>
<keyword evidence="2 4" id="KW-0560">Oxidoreductase</keyword>
<feature type="domain" description="Aldehyde dehydrogenase" evidence="5">
    <location>
        <begin position="32"/>
        <end position="499"/>
    </location>
</feature>
<evidence type="ECO:0000259" key="5">
    <source>
        <dbReference type="Pfam" id="PF00171"/>
    </source>
</evidence>
<dbReference type="PROSITE" id="PS00687">
    <property type="entry name" value="ALDEHYDE_DEHYDR_GLU"/>
    <property type="match status" value="1"/>
</dbReference>
<dbReference type="InterPro" id="IPR015590">
    <property type="entry name" value="Aldehyde_DH_dom"/>
</dbReference>
<dbReference type="FunFam" id="3.40.605.10:FF:000026">
    <property type="entry name" value="Aldehyde dehydrogenase, putative"/>
    <property type="match status" value="1"/>
</dbReference>
<dbReference type="GO" id="GO:0019413">
    <property type="term" value="P:acetate biosynthetic process"/>
    <property type="evidence" value="ECO:0007669"/>
    <property type="project" value="UniProtKB-ARBA"/>
</dbReference>
<dbReference type="GO" id="GO:0004030">
    <property type="term" value="F:aldehyde dehydrogenase [NAD(P)+] activity"/>
    <property type="evidence" value="ECO:0007669"/>
    <property type="project" value="UniProtKB-ARBA"/>
</dbReference>
<name>A0A8H7S4X2_9FUNG</name>